<dbReference type="GeneID" id="104612007"/>
<dbReference type="CDD" id="cd09917">
    <property type="entry name" value="F-box_SF"/>
    <property type="match status" value="1"/>
</dbReference>
<gene>
    <name evidence="2" type="primary">LOC104612007</name>
</gene>
<keyword evidence="1" id="KW-1185">Reference proteome</keyword>
<dbReference type="InterPro" id="IPR001810">
    <property type="entry name" value="F-box_dom"/>
</dbReference>
<dbReference type="InterPro" id="IPR036047">
    <property type="entry name" value="F-box-like_dom_sf"/>
</dbReference>
<organism evidence="1 2">
    <name type="scientific">Nelumbo nucifera</name>
    <name type="common">Sacred lotus</name>
    <dbReference type="NCBI Taxonomy" id="4432"/>
    <lineage>
        <taxon>Eukaryota</taxon>
        <taxon>Viridiplantae</taxon>
        <taxon>Streptophyta</taxon>
        <taxon>Embryophyta</taxon>
        <taxon>Tracheophyta</taxon>
        <taxon>Spermatophyta</taxon>
        <taxon>Magnoliopsida</taxon>
        <taxon>Proteales</taxon>
        <taxon>Nelumbonaceae</taxon>
        <taxon>Nelumbo</taxon>
    </lineage>
</organism>
<proteinExistence type="predicted"/>
<dbReference type="InterPro" id="IPR045030">
    <property type="entry name" value="LYSM1-4"/>
</dbReference>
<dbReference type="Proteomes" id="UP000189703">
    <property type="component" value="Unplaced"/>
</dbReference>
<name>A0A1U8B910_NELNU</name>
<evidence type="ECO:0000313" key="2">
    <source>
        <dbReference type="RefSeq" id="XP_010277623.1"/>
    </source>
</evidence>
<reference evidence="2" key="1">
    <citation type="submission" date="2025-08" db="UniProtKB">
        <authorList>
            <consortium name="RefSeq"/>
        </authorList>
    </citation>
    <scope>IDENTIFICATION</scope>
</reference>
<sequence length="204" mass="23569">MDFSGDLSSATVISPMNSNFPAFNCTDILRSIFQNLPPSDLARAACVCHLWNSVASDRQIQTRAFKSPWKLKDVIGNPTSTSFWRDNSLGRFAISHRLVRGDTVASLAVKYCVQWENFHNIFRILSRNPTWGIQENLRIGDVYFWLNDLAQVIVSVRLVIFLPFPKHVFYGGKLLIRYSTFFIRCGRCMRHKFVNPQKIIYKCR</sequence>
<accession>A0A1U8B910</accession>
<dbReference type="SUPFAM" id="SSF81383">
    <property type="entry name" value="F-box domain"/>
    <property type="match status" value="1"/>
</dbReference>
<dbReference type="OrthoDB" id="538216at2759"/>
<protein>
    <submittedName>
        <fullName evidence="2">F-box protein At1g55000-like isoform X2</fullName>
    </submittedName>
</protein>
<dbReference type="RefSeq" id="XP_010277623.1">
    <property type="nucleotide sequence ID" value="XM_010279321.2"/>
</dbReference>
<dbReference type="Gene3D" id="1.20.1280.50">
    <property type="match status" value="1"/>
</dbReference>
<dbReference type="Pfam" id="PF12937">
    <property type="entry name" value="F-box-like"/>
    <property type="match status" value="1"/>
</dbReference>
<dbReference type="PANTHER" id="PTHR20932">
    <property type="entry name" value="LYSM AND PUTATIVE PEPTIDOGLYCAN-BINDING DOMAIN-CONTAINING PROTEIN"/>
    <property type="match status" value="1"/>
</dbReference>
<dbReference type="PANTHER" id="PTHR20932:SF8">
    <property type="entry name" value="LD22649P"/>
    <property type="match status" value="1"/>
</dbReference>
<dbReference type="AlphaFoldDB" id="A0A1U8B910"/>
<dbReference type="SMART" id="SM00256">
    <property type="entry name" value="FBOX"/>
    <property type="match status" value="1"/>
</dbReference>
<evidence type="ECO:0000313" key="1">
    <source>
        <dbReference type="Proteomes" id="UP000189703"/>
    </source>
</evidence>